<protein>
    <submittedName>
        <fullName evidence="2">Uncharacterized protein</fullName>
    </submittedName>
</protein>
<evidence type="ECO:0000256" key="1">
    <source>
        <dbReference type="SAM" id="MobiDB-lite"/>
    </source>
</evidence>
<comment type="caution">
    <text evidence="2">The sequence shown here is derived from an EMBL/GenBank/DDBJ whole genome shotgun (WGS) entry which is preliminary data.</text>
</comment>
<accession>A0ABR3DD87</accession>
<feature type="region of interest" description="Disordered" evidence="1">
    <location>
        <begin position="66"/>
        <end position="93"/>
    </location>
</feature>
<reference evidence="2 3" key="1">
    <citation type="submission" date="2023-09" db="EMBL/GenBank/DDBJ databases">
        <title>Multi-omics analysis of a traditional fermented food reveals byproduct-associated fungal strains for waste-to-food upcycling.</title>
        <authorList>
            <consortium name="Lawrence Berkeley National Laboratory"/>
            <person name="Rekdal V.M."/>
            <person name="Villalobos-Escobedo J.M."/>
            <person name="Rodriguez-Valeron N."/>
            <person name="Garcia M.O."/>
            <person name="Vasquez D.P."/>
            <person name="Damayanti I."/>
            <person name="Sorensen P.M."/>
            <person name="Baidoo E.E."/>
            <person name="De Carvalho A.C."/>
            <person name="Riley R."/>
            <person name="Lipzen A."/>
            <person name="He G."/>
            <person name="Yan M."/>
            <person name="Haridas S."/>
            <person name="Daum C."/>
            <person name="Yoshinaga Y."/>
            <person name="Ng V."/>
            <person name="Grigoriev I.V."/>
            <person name="Munk R."/>
            <person name="Nuraida L."/>
            <person name="Wijaya C.H."/>
            <person name="Morales P.-C."/>
            <person name="Keasling J.D."/>
        </authorList>
    </citation>
    <scope>NUCLEOTIDE SEQUENCE [LARGE SCALE GENOMIC DNA]</scope>
    <source>
        <strain evidence="2 3">FGSC 2613</strain>
    </source>
</reference>
<organism evidence="2 3">
    <name type="scientific">Neurospora intermedia</name>
    <dbReference type="NCBI Taxonomy" id="5142"/>
    <lineage>
        <taxon>Eukaryota</taxon>
        <taxon>Fungi</taxon>
        <taxon>Dikarya</taxon>
        <taxon>Ascomycota</taxon>
        <taxon>Pezizomycotina</taxon>
        <taxon>Sordariomycetes</taxon>
        <taxon>Sordariomycetidae</taxon>
        <taxon>Sordariales</taxon>
        <taxon>Sordariaceae</taxon>
        <taxon>Neurospora</taxon>
    </lineage>
</organism>
<feature type="compositionally biased region" description="Basic and acidic residues" evidence="1">
    <location>
        <begin position="83"/>
        <end position="93"/>
    </location>
</feature>
<gene>
    <name evidence="2" type="ORF">QR685DRAFT_259886</name>
</gene>
<dbReference type="Proteomes" id="UP001451303">
    <property type="component" value="Unassembled WGS sequence"/>
</dbReference>
<feature type="compositionally biased region" description="Polar residues" evidence="1">
    <location>
        <begin position="67"/>
        <end position="77"/>
    </location>
</feature>
<name>A0ABR3DD87_NEUIN</name>
<feature type="region of interest" description="Disordered" evidence="1">
    <location>
        <begin position="1"/>
        <end position="32"/>
    </location>
</feature>
<proteinExistence type="predicted"/>
<keyword evidence="3" id="KW-1185">Reference proteome</keyword>
<dbReference type="EMBL" id="JAVLET010000004">
    <property type="protein sequence ID" value="KAL0470645.1"/>
    <property type="molecule type" value="Genomic_DNA"/>
</dbReference>
<evidence type="ECO:0000313" key="2">
    <source>
        <dbReference type="EMBL" id="KAL0470645.1"/>
    </source>
</evidence>
<sequence length="93" mass="10378">MSGRGCDGQTLKHYNMPRCDRRANSGMPRTPCNQERSHCLGRQQECWLIPVIPVVVVALYTRKCKSSKPSAQTSTLLQPAADDLVRSGKKPEH</sequence>
<evidence type="ECO:0000313" key="3">
    <source>
        <dbReference type="Proteomes" id="UP001451303"/>
    </source>
</evidence>